<organism evidence="1">
    <name type="scientific">freshwater metagenome</name>
    <dbReference type="NCBI Taxonomy" id="449393"/>
    <lineage>
        <taxon>unclassified sequences</taxon>
        <taxon>metagenomes</taxon>
        <taxon>ecological metagenomes</taxon>
    </lineage>
</organism>
<proteinExistence type="predicted"/>
<dbReference type="AlphaFoldDB" id="A0A6J7UC97"/>
<name>A0A6J7UC97_9ZZZZ</name>
<protein>
    <submittedName>
        <fullName evidence="1">Unannotated protein</fullName>
    </submittedName>
</protein>
<dbReference type="EMBL" id="CAFBQQ010000073">
    <property type="protein sequence ID" value="CAB5063709.1"/>
    <property type="molecule type" value="Genomic_DNA"/>
</dbReference>
<sequence>MVSSSLKPIASNTWLGRCTPALQADPVEQAIPSASNKRSNPSESVFGKVIETMPGRQFSRSPFTQISETFFLMVLINSSFNCLIFRSRSFLFATASVAAAAKATIPGALNVPLLISRSCPPPCKIGSISKPFFNINAATPSGPPTLCAEIVAAVSPNFLKDRSTFPKLCTQSE</sequence>
<gene>
    <name evidence="1" type="ORF">UFOPK4358_00557</name>
</gene>
<reference evidence="1" key="1">
    <citation type="submission" date="2020-05" db="EMBL/GenBank/DDBJ databases">
        <authorList>
            <person name="Chiriac C."/>
            <person name="Salcher M."/>
            <person name="Ghai R."/>
            <person name="Kavagutti S V."/>
        </authorList>
    </citation>
    <scope>NUCLEOTIDE SEQUENCE</scope>
</reference>
<evidence type="ECO:0000313" key="1">
    <source>
        <dbReference type="EMBL" id="CAB5063709.1"/>
    </source>
</evidence>
<accession>A0A6J7UC97</accession>